<evidence type="ECO:0000256" key="1">
    <source>
        <dbReference type="ARBA" id="ARBA00005046"/>
    </source>
</evidence>
<keyword evidence="2" id="KW-0501">Molybdenum cofactor biosynthesis</keyword>
<proteinExistence type="predicted"/>
<name>A0ABY3Z554_STRRM</name>
<feature type="compositionally biased region" description="Basic and acidic residues" evidence="3">
    <location>
        <begin position="69"/>
        <end position="79"/>
    </location>
</feature>
<dbReference type="InterPro" id="IPR008284">
    <property type="entry name" value="MoCF_biosynth_CS"/>
</dbReference>
<feature type="region of interest" description="Disordered" evidence="3">
    <location>
        <begin position="1"/>
        <end position="107"/>
    </location>
</feature>
<evidence type="ECO:0000259" key="4">
    <source>
        <dbReference type="SMART" id="SM00852"/>
    </source>
</evidence>
<dbReference type="InterPro" id="IPR051920">
    <property type="entry name" value="MPT_Adenylyltrnsfr/MoaC-Rel"/>
</dbReference>
<dbReference type="InterPro" id="IPR036425">
    <property type="entry name" value="MoaB/Mog-like_dom_sf"/>
</dbReference>
<evidence type="ECO:0000313" key="5">
    <source>
        <dbReference type="EMBL" id="UNZ05234.1"/>
    </source>
</evidence>
<dbReference type="PANTHER" id="PTHR43764:SF1">
    <property type="entry name" value="MOLYBDOPTERIN MOLYBDOTRANSFERASE"/>
    <property type="match status" value="1"/>
</dbReference>
<dbReference type="SMART" id="SM00852">
    <property type="entry name" value="MoCF_biosynth"/>
    <property type="match status" value="1"/>
</dbReference>
<feature type="domain" description="MoaB/Mog" evidence="4">
    <location>
        <begin position="116"/>
        <end position="258"/>
    </location>
</feature>
<keyword evidence="5" id="KW-0808">Transferase</keyword>
<keyword evidence="6" id="KW-1185">Reference proteome</keyword>
<evidence type="ECO:0000256" key="2">
    <source>
        <dbReference type="ARBA" id="ARBA00023150"/>
    </source>
</evidence>
<dbReference type="Gene3D" id="3.40.980.10">
    <property type="entry name" value="MoaB/Mog-like domain"/>
    <property type="match status" value="1"/>
</dbReference>
<dbReference type="EMBL" id="CP094298">
    <property type="protein sequence ID" value="UNZ05234.1"/>
    <property type="molecule type" value="Genomic_DNA"/>
</dbReference>
<gene>
    <name evidence="5" type="primary">mog</name>
    <name evidence="5" type="ORF">SRIMR7_24050</name>
</gene>
<feature type="region of interest" description="Disordered" evidence="3">
    <location>
        <begin position="261"/>
        <end position="292"/>
    </location>
</feature>
<evidence type="ECO:0000256" key="3">
    <source>
        <dbReference type="SAM" id="MobiDB-lite"/>
    </source>
</evidence>
<keyword evidence="5" id="KW-0548">Nucleotidyltransferase</keyword>
<dbReference type="Pfam" id="PF00994">
    <property type="entry name" value="MoCF_biosynth"/>
    <property type="match status" value="1"/>
</dbReference>
<sequence length="292" mass="28499">MTAGDREPEQDVRDTTANPGPDAAGDGARRTTANPGPGTASDAPAAAGQGGPSDAATNPGPGAAGKAAASERADRDVRKPANPGPGATEGAAAHAPAPAARDADVTVSPAHPPRALVITASNRAAAGVYADKGGPVLAEGLTALGFAVDGPQVVPDGDPVEAALRAAVTAAYDVVLTTGGTGISPTDRTPDVTRRVIDHEVPGIPEAIRAAGRAKVPTAALSRGLAGVAGRTLIVNLPGSTGGVRDGLAVLADLLPHAVDQLRGGDHPRPDTGATAQKAPHTGRPGPTGSAH</sequence>
<organism evidence="5 6">
    <name type="scientific">Streptomyces rimosus subsp. rimosus</name>
    <dbReference type="NCBI Taxonomy" id="132474"/>
    <lineage>
        <taxon>Bacteria</taxon>
        <taxon>Bacillati</taxon>
        <taxon>Actinomycetota</taxon>
        <taxon>Actinomycetes</taxon>
        <taxon>Kitasatosporales</taxon>
        <taxon>Streptomycetaceae</taxon>
        <taxon>Streptomyces</taxon>
    </lineage>
</organism>
<dbReference type="PROSITE" id="PS01078">
    <property type="entry name" value="MOCF_BIOSYNTHESIS_1"/>
    <property type="match status" value="1"/>
</dbReference>
<dbReference type="PANTHER" id="PTHR43764">
    <property type="entry name" value="MOLYBDENUM COFACTOR BIOSYNTHESIS"/>
    <property type="match status" value="1"/>
</dbReference>
<dbReference type="SUPFAM" id="SSF53218">
    <property type="entry name" value="Molybdenum cofactor biosynthesis proteins"/>
    <property type="match status" value="1"/>
</dbReference>
<dbReference type="InterPro" id="IPR001453">
    <property type="entry name" value="MoaB/Mog_dom"/>
</dbReference>
<dbReference type="Proteomes" id="UP000829494">
    <property type="component" value="Chromosome"/>
</dbReference>
<feature type="compositionally biased region" description="Basic and acidic residues" evidence="3">
    <location>
        <begin position="1"/>
        <end position="14"/>
    </location>
</feature>
<comment type="pathway">
    <text evidence="1">Cofactor biosynthesis; molybdopterin biosynthesis.</text>
</comment>
<dbReference type="NCBIfam" id="TIGR00177">
    <property type="entry name" value="molyb_syn"/>
    <property type="match status" value="1"/>
</dbReference>
<feature type="compositionally biased region" description="Low complexity" evidence="3">
    <location>
        <begin position="80"/>
        <end position="100"/>
    </location>
</feature>
<reference evidence="5 6" key="1">
    <citation type="submission" date="2022-03" db="EMBL/GenBank/DDBJ databases">
        <title>Complete genome of Streptomyces rimosus ssp. rimosus R7 (=ATCC 10970).</title>
        <authorList>
            <person name="Beganovic S."/>
            <person name="Ruckert C."/>
            <person name="Busche T."/>
            <person name="Kalinowski J."/>
            <person name="Wittmann C."/>
        </authorList>
    </citation>
    <scope>NUCLEOTIDE SEQUENCE [LARGE SCALE GENOMIC DNA]</scope>
    <source>
        <strain evidence="5 6">R7</strain>
    </source>
</reference>
<feature type="compositionally biased region" description="Low complexity" evidence="3">
    <location>
        <begin position="55"/>
        <end position="68"/>
    </location>
</feature>
<dbReference type="EC" id="2.7.7.75" evidence="5"/>
<dbReference type="CDD" id="cd00886">
    <property type="entry name" value="MogA_MoaB"/>
    <property type="match status" value="1"/>
</dbReference>
<accession>A0ABY3Z554</accession>
<protein>
    <submittedName>
        <fullName evidence="5">Molybdopterin adenylyltransferase</fullName>
        <ecNumber evidence="5">2.7.7.75</ecNumber>
    </submittedName>
</protein>
<dbReference type="GO" id="GO:0061598">
    <property type="term" value="F:molybdopterin adenylyltransferase activity"/>
    <property type="evidence" value="ECO:0007669"/>
    <property type="project" value="UniProtKB-EC"/>
</dbReference>
<evidence type="ECO:0000313" key="6">
    <source>
        <dbReference type="Proteomes" id="UP000829494"/>
    </source>
</evidence>